<reference evidence="1" key="1">
    <citation type="submission" date="2020-10" db="EMBL/GenBank/DDBJ databases">
        <authorList>
            <person name="Kikuchi T."/>
        </authorList>
    </citation>
    <scope>NUCLEOTIDE SEQUENCE</scope>
    <source>
        <strain evidence="1">NKZ352</strain>
    </source>
</reference>
<gene>
    <name evidence="1" type="ORF">CAUJ_LOCUS14908</name>
</gene>
<dbReference type="Proteomes" id="UP000835052">
    <property type="component" value="Unassembled WGS sequence"/>
</dbReference>
<dbReference type="EMBL" id="CAJGYM010000148">
    <property type="protein sequence ID" value="CAD6199003.1"/>
    <property type="molecule type" value="Genomic_DNA"/>
</dbReference>
<comment type="caution">
    <text evidence="1">The sequence shown here is derived from an EMBL/GenBank/DDBJ whole genome shotgun (WGS) entry which is preliminary data.</text>
</comment>
<organism evidence="1 2">
    <name type="scientific">Caenorhabditis auriculariae</name>
    <dbReference type="NCBI Taxonomy" id="2777116"/>
    <lineage>
        <taxon>Eukaryota</taxon>
        <taxon>Metazoa</taxon>
        <taxon>Ecdysozoa</taxon>
        <taxon>Nematoda</taxon>
        <taxon>Chromadorea</taxon>
        <taxon>Rhabditida</taxon>
        <taxon>Rhabditina</taxon>
        <taxon>Rhabditomorpha</taxon>
        <taxon>Rhabditoidea</taxon>
        <taxon>Rhabditidae</taxon>
        <taxon>Peloderinae</taxon>
        <taxon>Caenorhabditis</taxon>
    </lineage>
</organism>
<proteinExistence type="predicted"/>
<name>A0A8S1HT50_9PELO</name>
<evidence type="ECO:0000313" key="1">
    <source>
        <dbReference type="EMBL" id="CAD6199003.1"/>
    </source>
</evidence>
<evidence type="ECO:0000313" key="2">
    <source>
        <dbReference type="Proteomes" id="UP000835052"/>
    </source>
</evidence>
<keyword evidence="2" id="KW-1185">Reference proteome</keyword>
<sequence length="201" mass="23075">MVNLPDFIQIFGTSLFSSQAHVIKMNAVIDIAAIVAGIVEKARRQEQWMTRLQNLKTCGDQVQAEFDKLTFYSVAQKILTTLDDDLVVLEKEIADLTLLHRRTGQKIVKEVLKKAHNIRYECLRLCEALGRFQHNCRFDMFYAIMVKELKYNVGCLQYAVGQVPDYEKIRREIRDHTGVLRLEASAAEESTSQWAVFFVSG</sequence>
<accession>A0A8S1HT50</accession>
<dbReference type="AlphaFoldDB" id="A0A8S1HT50"/>
<protein>
    <submittedName>
        <fullName evidence="1">Uncharacterized protein</fullName>
    </submittedName>
</protein>